<keyword evidence="3" id="KW-1185">Reference proteome</keyword>
<dbReference type="RefSeq" id="XP_049143363.1">
    <property type="nucleotide sequence ID" value="XM_049286220.1"/>
</dbReference>
<protein>
    <submittedName>
        <fullName evidence="2">Uncharacterized protein</fullName>
    </submittedName>
</protein>
<feature type="compositionally biased region" description="Polar residues" evidence="1">
    <location>
        <begin position="70"/>
        <end position="87"/>
    </location>
</feature>
<dbReference type="AlphaFoldDB" id="A0A9Q8SQK6"/>
<evidence type="ECO:0000313" key="3">
    <source>
        <dbReference type="Proteomes" id="UP000830671"/>
    </source>
</evidence>
<sequence length="201" mass="22652">MEGALQDGVAPVLPVGGQVGDGPSFFNVNLECHCGRPCQLDAASIARLEAPNLMMPYSSFPANKLPKKVNNPTQSTPLAGTTQNYRHTGTDRQRSDLARLKQQQLLPAQHLQLGTYLVYTEVVLNYFELCESFNLGQFFPASDTSEKHQQLTCEFPASAWIVKLRPTHSDSLDFHTNHYVHRPNYRELLAGYHCPWYFSRL</sequence>
<evidence type="ECO:0000313" key="2">
    <source>
        <dbReference type="EMBL" id="UQC81739.1"/>
    </source>
</evidence>
<accession>A0A9Q8SQK6</accession>
<dbReference type="KEGG" id="clup:CLUP02_07225"/>
<name>A0A9Q8SQK6_9PEZI</name>
<proteinExistence type="predicted"/>
<dbReference type="Proteomes" id="UP000830671">
    <property type="component" value="Chromosome 4"/>
</dbReference>
<gene>
    <name evidence="2" type="ORF">CLUP02_07225</name>
</gene>
<evidence type="ECO:0000256" key="1">
    <source>
        <dbReference type="SAM" id="MobiDB-lite"/>
    </source>
</evidence>
<feature type="region of interest" description="Disordered" evidence="1">
    <location>
        <begin position="67"/>
        <end position="92"/>
    </location>
</feature>
<dbReference type="GeneID" id="73341230"/>
<dbReference type="EMBL" id="CP019476">
    <property type="protein sequence ID" value="UQC81739.1"/>
    <property type="molecule type" value="Genomic_DNA"/>
</dbReference>
<organism evidence="2 3">
    <name type="scientific">Colletotrichum lupini</name>
    <dbReference type="NCBI Taxonomy" id="145971"/>
    <lineage>
        <taxon>Eukaryota</taxon>
        <taxon>Fungi</taxon>
        <taxon>Dikarya</taxon>
        <taxon>Ascomycota</taxon>
        <taxon>Pezizomycotina</taxon>
        <taxon>Sordariomycetes</taxon>
        <taxon>Hypocreomycetidae</taxon>
        <taxon>Glomerellales</taxon>
        <taxon>Glomerellaceae</taxon>
        <taxon>Colletotrichum</taxon>
        <taxon>Colletotrichum acutatum species complex</taxon>
    </lineage>
</organism>
<reference evidence="2" key="1">
    <citation type="journal article" date="2021" name="Mol. Plant Microbe Interact.">
        <title>Complete Genome Sequence of the Plant-Pathogenic Fungus Colletotrichum lupini.</title>
        <authorList>
            <person name="Baroncelli R."/>
            <person name="Pensec F."/>
            <person name="Da Lio D."/>
            <person name="Boufleur T."/>
            <person name="Vicente I."/>
            <person name="Sarrocco S."/>
            <person name="Picot A."/>
            <person name="Baraldi E."/>
            <person name="Sukno S."/>
            <person name="Thon M."/>
            <person name="Le Floch G."/>
        </authorList>
    </citation>
    <scope>NUCLEOTIDE SEQUENCE</scope>
    <source>
        <strain evidence="2">IMI 504893</strain>
    </source>
</reference>